<evidence type="ECO:0000313" key="8">
    <source>
        <dbReference type="Proteomes" id="UP000494040"/>
    </source>
</evidence>
<dbReference type="PANTHER" id="PTHR43461">
    <property type="entry name" value="TRANSMEMBRANE PROTEIN 256"/>
    <property type="match status" value="1"/>
</dbReference>
<proteinExistence type="inferred from homology"/>
<dbReference type="EnsemblMetazoa" id="XM_014406565.2">
    <property type="protein sequence ID" value="XP_014262051.1"/>
    <property type="gene ID" value="LOC106674092"/>
</dbReference>
<evidence type="ECO:0000256" key="1">
    <source>
        <dbReference type="ARBA" id="ARBA00004141"/>
    </source>
</evidence>
<name>A0A8I6TLI3_CIMLE</name>
<keyword evidence="3 6" id="KW-0812">Transmembrane</keyword>
<feature type="transmembrane region" description="Helical" evidence="6">
    <location>
        <begin position="65"/>
        <end position="85"/>
    </location>
</feature>
<sequence>MSLGDTMYYFLYSNPLSAAAVAGATKTAEVLSKSLSSIFMKETPHPMVVHVAPDPLWKIAGFNRVYMKLAGVSGALAVCLTAYVAHSNHLDEEKECKKLYKVATKYHLIHSLALLPVPLARFPSLTGTLFSLGILLFCGSCYYKARTKNSRFSRVTPIGGCCFILGWLSFAL</sequence>
<dbReference type="Proteomes" id="UP000494040">
    <property type="component" value="Unassembled WGS sequence"/>
</dbReference>
<keyword evidence="8" id="KW-1185">Reference proteome</keyword>
<dbReference type="GeneID" id="106674092"/>
<organism evidence="7 8">
    <name type="scientific">Cimex lectularius</name>
    <name type="common">Bed bug</name>
    <name type="synonym">Acanthia lectularia</name>
    <dbReference type="NCBI Taxonomy" id="79782"/>
    <lineage>
        <taxon>Eukaryota</taxon>
        <taxon>Metazoa</taxon>
        <taxon>Ecdysozoa</taxon>
        <taxon>Arthropoda</taxon>
        <taxon>Hexapoda</taxon>
        <taxon>Insecta</taxon>
        <taxon>Pterygota</taxon>
        <taxon>Neoptera</taxon>
        <taxon>Paraneoptera</taxon>
        <taxon>Hemiptera</taxon>
        <taxon>Heteroptera</taxon>
        <taxon>Panheteroptera</taxon>
        <taxon>Cimicomorpha</taxon>
        <taxon>Cimicidae</taxon>
        <taxon>Cimex</taxon>
    </lineage>
</organism>
<dbReference type="OrthoDB" id="269173at2759"/>
<evidence type="ECO:0000256" key="4">
    <source>
        <dbReference type="ARBA" id="ARBA00022989"/>
    </source>
</evidence>
<dbReference type="InterPro" id="IPR006696">
    <property type="entry name" value="DUF423"/>
</dbReference>
<reference evidence="7" key="1">
    <citation type="submission" date="2022-01" db="UniProtKB">
        <authorList>
            <consortium name="EnsemblMetazoa"/>
        </authorList>
    </citation>
    <scope>IDENTIFICATION</scope>
</reference>
<evidence type="ECO:0000256" key="5">
    <source>
        <dbReference type="ARBA" id="ARBA00023136"/>
    </source>
</evidence>
<dbReference type="OMA" id="MMDTLDY"/>
<accession>A0A8I6TLI3</accession>
<dbReference type="GO" id="GO:0016020">
    <property type="term" value="C:membrane"/>
    <property type="evidence" value="ECO:0007669"/>
    <property type="project" value="UniProtKB-SubCell"/>
</dbReference>
<dbReference type="RefSeq" id="XP_014262051.1">
    <property type="nucleotide sequence ID" value="XM_014406565.2"/>
</dbReference>
<feature type="transmembrane region" description="Helical" evidence="6">
    <location>
        <begin position="155"/>
        <end position="171"/>
    </location>
</feature>
<dbReference type="PANTHER" id="PTHR43461:SF1">
    <property type="entry name" value="TRANSMEMBRANE PROTEIN 256"/>
    <property type="match status" value="1"/>
</dbReference>
<protein>
    <recommendedName>
        <fullName evidence="9">Transmembrane protein 256 homolog</fullName>
    </recommendedName>
</protein>
<keyword evidence="4 6" id="KW-1133">Transmembrane helix</keyword>
<comment type="subcellular location">
    <subcellularLocation>
        <location evidence="1">Membrane</location>
        <topology evidence="1">Multi-pass membrane protein</topology>
    </subcellularLocation>
</comment>
<dbReference type="KEGG" id="clec:106674092"/>
<keyword evidence="5 6" id="KW-0472">Membrane</keyword>
<dbReference type="AlphaFoldDB" id="A0A8I6TLI3"/>
<evidence type="ECO:0000256" key="2">
    <source>
        <dbReference type="ARBA" id="ARBA00006208"/>
    </source>
</evidence>
<evidence type="ECO:0008006" key="9">
    <source>
        <dbReference type="Google" id="ProtNLM"/>
    </source>
</evidence>
<evidence type="ECO:0000313" key="7">
    <source>
        <dbReference type="EnsemblMetazoa" id="XP_014262051.1"/>
    </source>
</evidence>
<comment type="similarity">
    <text evidence="2">Belongs to the TMEM256 family.</text>
</comment>
<evidence type="ECO:0000256" key="6">
    <source>
        <dbReference type="SAM" id="Phobius"/>
    </source>
</evidence>
<feature type="transmembrane region" description="Helical" evidence="6">
    <location>
        <begin position="122"/>
        <end position="143"/>
    </location>
</feature>
<evidence type="ECO:0000256" key="3">
    <source>
        <dbReference type="ARBA" id="ARBA00022692"/>
    </source>
</evidence>
<dbReference type="Pfam" id="PF04241">
    <property type="entry name" value="DUF423"/>
    <property type="match status" value="1"/>
</dbReference>